<evidence type="ECO:0000256" key="13">
    <source>
        <dbReference type="HAMAP-Rule" id="MF_00409"/>
    </source>
</evidence>
<dbReference type="EC" id="2.7.1.130" evidence="3 13"/>
<dbReference type="HAMAP" id="MF_00409">
    <property type="entry name" value="LpxK"/>
    <property type="match status" value="1"/>
</dbReference>
<dbReference type="GO" id="GO:0005524">
    <property type="term" value="F:ATP binding"/>
    <property type="evidence" value="ECO:0007669"/>
    <property type="project" value="UniProtKB-UniRule"/>
</dbReference>
<evidence type="ECO:0000313" key="16">
    <source>
        <dbReference type="Proteomes" id="UP000239711"/>
    </source>
</evidence>
<comment type="similarity">
    <text evidence="13">Belongs to the LpxK family.</text>
</comment>
<evidence type="ECO:0000313" key="15">
    <source>
        <dbReference type="EMBL" id="PRD48763.1"/>
    </source>
</evidence>
<dbReference type="Pfam" id="PF02606">
    <property type="entry name" value="LpxK"/>
    <property type="match status" value="1"/>
</dbReference>
<comment type="function">
    <text evidence="1 13">Transfers the gamma-phosphate of ATP to the 4'-position of a tetraacyldisaccharide 1-phosphate intermediate (termed DS-1-P) to form tetraacyldisaccharide 1,4'-bis-phosphate (lipid IVA).</text>
</comment>
<dbReference type="InterPro" id="IPR027417">
    <property type="entry name" value="P-loop_NTPase"/>
</dbReference>
<comment type="caution">
    <text evidence="15">The sequence shown here is derived from an EMBL/GenBank/DDBJ whole genome shotgun (WGS) entry which is preliminary data.</text>
</comment>
<dbReference type="GO" id="GO:0005886">
    <property type="term" value="C:plasma membrane"/>
    <property type="evidence" value="ECO:0007669"/>
    <property type="project" value="TreeGrafter"/>
</dbReference>
<dbReference type="InterPro" id="IPR003758">
    <property type="entry name" value="LpxK"/>
</dbReference>
<keyword evidence="16" id="KW-1185">Reference proteome</keyword>
<dbReference type="OrthoDB" id="9766423at2"/>
<dbReference type="PANTHER" id="PTHR42724">
    <property type="entry name" value="TETRAACYLDISACCHARIDE 4'-KINASE"/>
    <property type="match status" value="1"/>
</dbReference>
<keyword evidence="14" id="KW-0812">Transmembrane</keyword>
<sequence length="344" mass="39418">MIKFIRWLLFPFSILYAAVVLLRNWAYDNQLYNSTSFHFPVIVIGNLSVGGTGKSPMTEYVLRLIKPRLNVAVLSRGYGRKTKGFRYVDVHDSAKLVGDEPLQIKRKFPDVMVTVCEDRVHGIQRIQDQIDAVLLDDAYQHRKLRPSFSILLLDYESLQHPVIPLPTGNFRELLLGCKRADVIVITKCPKKISAQMRFSIESRLRKYTLAPIFYTKIAYKRLQTTDGLLLHEAQLQDTCAVVVTGIAKPQPLLSHLEPQLKKIIHLSFADHHHFSRGDLHKITQTLQQIDDPQKVIITTEKDMQRLPSSFIAQHPVYFIPIEQAFLFDQASTFENIVIRACASK</sequence>
<dbReference type="GO" id="GO:0009244">
    <property type="term" value="P:lipopolysaccharide core region biosynthetic process"/>
    <property type="evidence" value="ECO:0007669"/>
    <property type="project" value="TreeGrafter"/>
</dbReference>
<evidence type="ECO:0000256" key="2">
    <source>
        <dbReference type="ARBA" id="ARBA00004870"/>
    </source>
</evidence>
<comment type="catalytic activity">
    <reaction evidence="13">
        <text>a lipid A disaccharide + ATP = a lipid IVA + ADP + H(+)</text>
        <dbReference type="Rhea" id="RHEA:67840"/>
        <dbReference type="ChEBI" id="CHEBI:15378"/>
        <dbReference type="ChEBI" id="CHEBI:30616"/>
        <dbReference type="ChEBI" id="CHEBI:176343"/>
        <dbReference type="ChEBI" id="CHEBI:176425"/>
        <dbReference type="ChEBI" id="CHEBI:456216"/>
        <dbReference type="EC" id="2.7.1.130"/>
    </reaction>
</comment>
<keyword evidence="6 13" id="KW-0441">Lipid A biosynthesis</keyword>
<keyword evidence="7 13" id="KW-0808">Transferase</keyword>
<feature type="transmembrane region" description="Helical" evidence="14">
    <location>
        <begin position="7"/>
        <end position="26"/>
    </location>
</feature>
<evidence type="ECO:0000256" key="4">
    <source>
        <dbReference type="ARBA" id="ARBA00016436"/>
    </source>
</evidence>
<keyword evidence="8 13" id="KW-0547">Nucleotide-binding</keyword>
<comment type="caution">
    <text evidence="13">Lacks conserved residue(s) required for the propagation of feature annotation.</text>
</comment>
<dbReference type="EMBL" id="PVBQ01000002">
    <property type="protein sequence ID" value="PRD48763.1"/>
    <property type="molecule type" value="Genomic_DNA"/>
</dbReference>
<dbReference type="GO" id="GO:0009029">
    <property type="term" value="F:lipid-A 4'-kinase activity"/>
    <property type="evidence" value="ECO:0007669"/>
    <property type="project" value="UniProtKB-UniRule"/>
</dbReference>
<evidence type="ECO:0000256" key="1">
    <source>
        <dbReference type="ARBA" id="ARBA00002274"/>
    </source>
</evidence>
<dbReference type="GO" id="GO:0009245">
    <property type="term" value="P:lipid A biosynthetic process"/>
    <property type="evidence" value="ECO:0007669"/>
    <property type="project" value="UniProtKB-UniRule"/>
</dbReference>
<keyword evidence="14" id="KW-1133">Transmembrane helix</keyword>
<evidence type="ECO:0000256" key="8">
    <source>
        <dbReference type="ARBA" id="ARBA00022741"/>
    </source>
</evidence>
<dbReference type="RefSeq" id="WP_105715331.1">
    <property type="nucleotide sequence ID" value="NZ_PVBQ01000002.1"/>
</dbReference>
<evidence type="ECO:0000256" key="10">
    <source>
        <dbReference type="ARBA" id="ARBA00022840"/>
    </source>
</evidence>
<evidence type="ECO:0000256" key="6">
    <source>
        <dbReference type="ARBA" id="ARBA00022556"/>
    </source>
</evidence>
<reference evidence="15 16" key="1">
    <citation type="submission" date="2018-02" db="EMBL/GenBank/DDBJ databases">
        <title>The draft genome of Sphingobacterium sp. 5JN-11.</title>
        <authorList>
            <person name="Liu L."/>
            <person name="Li L."/>
            <person name="Liang L."/>
            <person name="Zhang X."/>
            <person name="Wang T."/>
        </authorList>
    </citation>
    <scope>NUCLEOTIDE SEQUENCE [LARGE SCALE GENOMIC DNA]</scope>
    <source>
        <strain evidence="15 16">5JN-11</strain>
    </source>
</reference>
<keyword evidence="11 13" id="KW-0443">Lipid metabolism</keyword>
<name>A0A2S9J7J1_9SPHI</name>
<keyword evidence="5 13" id="KW-0444">Lipid biosynthesis</keyword>
<keyword evidence="14" id="KW-0472">Membrane</keyword>
<evidence type="ECO:0000256" key="9">
    <source>
        <dbReference type="ARBA" id="ARBA00022777"/>
    </source>
</evidence>
<dbReference type="UniPathway" id="UPA00359">
    <property type="reaction ID" value="UER00482"/>
</dbReference>
<proteinExistence type="inferred from homology"/>
<organism evidence="15 16">
    <name type="scientific">Sphingobacterium haloxyli</name>
    <dbReference type="NCBI Taxonomy" id="2100533"/>
    <lineage>
        <taxon>Bacteria</taxon>
        <taxon>Pseudomonadati</taxon>
        <taxon>Bacteroidota</taxon>
        <taxon>Sphingobacteriia</taxon>
        <taxon>Sphingobacteriales</taxon>
        <taxon>Sphingobacteriaceae</taxon>
        <taxon>Sphingobacterium</taxon>
    </lineage>
</organism>
<evidence type="ECO:0000256" key="12">
    <source>
        <dbReference type="ARBA" id="ARBA00029757"/>
    </source>
</evidence>
<keyword evidence="10 13" id="KW-0067">ATP-binding</keyword>
<dbReference type="SUPFAM" id="SSF52540">
    <property type="entry name" value="P-loop containing nucleoside triphosphate hydrolases"/>
    <property type="match status" value="1"/>
</dbReference>
<dbReference type="NCBIfam" id="TIGR00682">
    <property type="entry name" value="lpxK"/>
    <property type="match status" value="1"/>
</dbReference>
<comment type="pathway">
    <text evidence="2 13">Glycolipid biosynthesis; lipid IV(A) biosynthesis; lipid IV(A) from (3R)-3-hydroxytetradecanoyl-[acyl-carrier-protein] and UDP-N-acetyl-alpha-D-glucosamine: step 6/6.</text>
</comment>
<dbReference type="AlphaFoldDB" id="A0A2S9J7J1"/>
<keyword evidence="9 13" id="KW-0418">Kinase</keyword>
<gene>
    <name evidence="13 15" type="primary">lpxK</name>
    <name evidence="15" type="ORF">C5745_02135</name>
</gene>
<evidence type="ECO:0000256" key="7">
    <source>
        <dbReference type="ARBA" id="ARBA00022679"/>
    </source>
</evidence>
<protein>
    <recommendedName>
        <fullName evidence="4 13">Tetraacyldisaccharide 4'-kinase</fullName>
        <ecNumber evidence="3 13">2.7.1.130</ecNumber>
    </recommendedName>
    <alternativeName>
        <fullName evidence="12 13">Lipid A 4'-kinase</fullName>
    </alternativeName>
</protein>
<dbReference type="PANTHER" id="PTHR42724:SF1">
    <property type="entry name" value="TETRAACYLDISACCHARIDE 4'-KINASE, MITOCHONDRIAL-RELATED"/>
    <property type="match status" value="1"/>
</dbReference>
<evidence type="ECO:0000256" key="11">
    <source>
        <dbReference type="ARBA" id="ARBA00023098"/>
    </source>
</evidence>
<accession>A0A2S9J7J1</accession>
<dbReference type="Proteomes" id="UP000239711">
    <property type="component" value="Unassembled WGS sequence"/>
</dbReference>
<evidence type="ECO:0000256" key="14">
    <source>
        <dbReference type="SAM" id="Phobius"/>
    </source>
</evidence>
<evidence type="ECO:0000256" key="3">
    <source>
        <dbReference type="ARBA" id="ARBA00012071"/>
    </source>
</evidence>
<evidence type="ECO:0000256" key="5">
    <source>
        <dbReference type="ARBA" id="ARBA00022516"/>
    </source>
</evidence>